<name>A0A3M6YC02_HORWE</name>
<evidence type="ECO:0000313" key="6">
    <source>
        <dbReference type="EMBL" id="RMX79633.1"/>
    </source>
</evidence>
<dbReference type="Proteomes" id="UP000282582">
    <property type="component" value="Unassembled WGS sequence"/>
</dbReference>
<comment type="caution">
    <text evidence="7">The sequence shown here is derived from an EMBL/GenBank/DDBJ whole genome shotgun (WGS) entry which is preliminary data.</text>
</comment>
<dbReference type="InterPro" id="IPR000873">
    <property type="entry name" value="AMP-dep_synth/lig_dom"/>
</dbReference>
<dbReference type="Pfam" id="PF00501">
    <property type="entry name" value="AMP-binding"/>
    <property type="match status" value="1"/>
</dbReference>
<dbReference type="EMBL" id="QWIJ01000690">
    <property type="protein sequence ID" value="RMX79633.1"/>
    <property type="molecule type" value="Genomic_DNA"/>
</dbReference>
<dbReference type="Proteomes" id="UP000281245">
    <property type="component" value="Unassembled WGS sequence"/>
</dbReference>
<organism evidence="7 9">
    <name type="scientific">Hortaea werneckii</name>
    <name type="common">Black yeast</name>
    <name type="synonym">Cladosporium werneckii</name>
    <dbReference type="NCBI Taxonomy" id="91943"/>
    <lineage>
        <taxon>Eukaryota</taxon>
        <taxon>Fungi</taxon>
        <taxon>Dikarya</taxon>
        <taxon>Ascomycota</taxon>
        <taxon>Pezizomycotina</taxon>
        <taxon>Dothideomycetes</taxon>
        <taxon>Dothideomycetidae</taxon>
        <taxon>Mycosphaerellales</taxon>
        <taxon>Teratosphaeriaceae</taxon>
        <taxon>Hortaea</taxon>
    </lineage>
</organism>
<dbReference type="InterPro" id="IPR042099">
    <property type="entry name" value="ANL_N_sf"/>
</dbReference>
<comment type="similarity">
    <text evidence="1">Belongs to the ATP-dependent AMP-binding enzyme family.</text>
</comment>
<reference evidence="8 9" key="1">
    <citation type="journal article" date="2018" name="BMC Genomics">
        <title>Genomic evidence for intraspecific hybridization in a clonal and extremely halotolerant yeast.</title>
        <authorList>
            <person name="Gostincar C."/>
            <person name="Stajich J.E."/>
            <person name="Zupancic J."/>
            <person name="Zalar P."/>
            <person name="Gunde-Cimerman N."/>
        </authorList>
    </citation>
    <scope>NUCLEOTIDE SEQUENCE [LARGE SCALE GENOMIC DNA]</scope>
    <source>
        <strain evidence="7 9">EXF-6654</strain>
        <strain evidence="6 8">EXF-6656</strain>
    </source>
</reference>
<evidence type="ECO:0000313" key="8">
    <source>
        <dbReference type="Proteomes" id="UP000281245"/>
    </source>
</evidence>
<evidence type="ECO:0000256" key="2">
    <source>
        <dbReference type="ARBA" id="ARBA00022450"/>
    </source>
</evidence>
<dbReference type="InterPro" id="IPR020806">
    <property type="entry name" value="PKS_PP-bd"/>
</dbReference>
<dbReference type="PANTHER" id="PTHR43201:SF5">
    <property type="entry name" value="MEDIUM-CHAIN ACYL-COA LIGASE ACSF2, MITOCHONDRIAL"/>
    <property type="match status" value="1"/>
</dbReference>
<dbReference type="InterPro" id="IPR036736">
    <property type="entry name" value="ACP-like_sf"/>
</dbReference>
<evidence type="ECO:0000256" key="3">
    <source>
        <dbReference type="ARBA" id="ARBA00022553"/>
    </source>
</evidence>
<dbReference type="PROSITE" id="PS00455">
    <property type="entry name" value="AMP_BINDING"/>
    <property type="match status" value="1"/>
</dbReference>
<gene>
    <name evidence="7" type="ORF">D0868_08944</name>
    <name evidence="6" type="ORF">D0869_08164</name>
</gene>
<evidence type="ECO:0000256" key="1">
    <source>
        <dbReference type="ARBA" id="ARBA00006432"/>
    </source>
</evidence>
<dbReference type="InterPro" id="IPR025110">
    <property type="entry name" value="AMP-bd_C"/>
</dbReference>
<dbReference type="PROSITE" id="PS50075">
    <property type="entry name" value="CARRIER"/>
    <property type="match status" value="1"/>
</dbReference>
<evidence type="ECO:0000313" key="7">
    <source>
        <dbReference type="EMBL" id="RMY00560.1"/>
    </source>
</evidence>
<dbReference type="SMART" id="SM00823">
    <property type="entry name" value="PKS_PP"/>
    <property type="match status" value="1"/>
</dbReference>
<evidence type="ECO:0000256" key="4">
    <source>
        <dbReference type="ARBA" id="ARBA00022598"/>
    </source>
</evidence>
<dbReference type="Gene3D" id="3.40.50.12780">
    <property type="entry name" value="N-terminal domain of ligase-like"/>
    <property type="match status" value="1"/>
</dbReference>
<keyword evidence="2" id="KW-0596">Phosphopantetheine</keyword>
<dbReference type="Pfam" id="PF13193">
    <property type="entry name" value="AMP-binding_C"/>
    <property type="match status" value="1"/>
</dbReference>
<dbReference type="CDD" id="cd04433">
    <property type="entry name" value="AFD_class_I"/>
    <property type="match status" value="1"/>
</dbReference>
<dbReference type="InterPro" id="IPR009081">
    <property type="entry name" value="PP-bd_ACP"/>
</dbReference>
<dbReference type="SUPFAM" id="SSF56801">
    <property type="entry name" value="Acetyl-CoA synthetase-like"/>
    <property type="match status" value="1"/>
</dbReference>
<protein>
    <recommendedName>
        <fullName evidence="5">Carrier domain-containing protein</fullName>
    </recommendedName>
</protein>
<dbReference type="GO" id="GO:0031956">
    <property type="term" value="F:medium-chain fatty acid-CoA ligase activity"/>
    <property type="evidence" value="ECO:0007669"/>
    <property type="project" value="TreeGrafter"/>
</dbReference>
<dbReference type="AlphaFoldDB" id="A0A3M6YC02"/>
<keyword evidence="4" id="KW-0436">Ligase</keyword>
<dbReference type="SUPFAM" id="SSF52777">
    <property type="entry name" value="CoA-dependent acyltransferases"/>
    <property type="match status" value="2"/>
</dbReference>
<evidence type="ECO:0000259" key="5">
    <source>
        <dbReference type="PROSITE" id="PS50075"/>
    </source>
</evidence>
<sequence length="1216" mass="133686">MTASIAQLAGKPIAHEAESMRDLLSSTARRHSDRTALISMHQHLDASSPLARNEQPTSYIRWTYADLHRRAQLLAAAFRKRGLRKADRIAVVLPNSAEWAVTFWAAMLSGFCLVLIQPRAATNATELCHLMKLSKAKAILAWDIELVEQLQAAASKALRTVPVKVVCTLTSVVREGWTFLRDLLRETQDCSISDLDAGLPVVGSSDPAIILFTSGTTGLPKGCVHTHKTLTTMACNHAENLGIDETAISASHLSLAHCLGMLYSVAFWTVGGEVVYPNASFDAASTLKAIQLEACTNMPAVPSLLHSLAEGLGSSKLDYTALRHIELSGAIATSEAFRLARETFGPLKLSLHYGMTESGPVVAWPYERVPDYFEDGKVTSGFPVAGCIVRVCAPRTRTPLPRGEVGEIHQNSSQLVTGYIGIAQDDAFYEDESGSWYFTGDQGVMHPNGEVEVCGRYKDIIIRGGENISPAQIEAVLNSGNGLEACVVGASNDILGEVPVAVVSEREKLWDPEVGQSLPGLVVQHLGPSFALDQVVTLSDLGFVEFPRTTSGKIRKQELALALDKYRKASRPRPTGDGAGLARADSFDIEDPLEKALTDVWSRILGVPECTLGSDTRINDLADSLTMMQFRRLLRKEHALELSLSEMITYPTIAKQAIFLRETKKDTPKETLSTLGREGPPGPFDAVEAYGDVDRLQGIQQLVTPLLGLYGLGWVQDVEDIIPMNDILANMVTARRRLRSSLRRDAFYCPKTNVGFLFRALQGALSAHPLLRSMWVPTSASSVSHIIVRPSERCWKLFLDCAGHSVDSPDDLSNVWYGNNELDTCGGQRGPGPLFRAVVFSIKSDPVSAGVVYWTNHSAFDATSLSFFHETLNDLLCGKSVTPRTSYKLWADALHVGRHSPYAHAGARYFCEKLKGFAGYQASMVPQQRAPGFLEGNDEGWMEGSNTPSNADARTPLDGPNGRLTANTGLRHVFKCSGLARLQKEHGIAPHIVFKAALAVVNTDWTNTNTAFFRSLESGRQWPFLDSALASHLPSAADIDGPTLQASFNVINFDREAEVTIDLLKRLRDDQELATRYQCTPLSLALAQLSESDRTALLDRGLSQLFNWVPSRGHLELSKLRQVQDEMNADTGLHWDFTSRGLGQVEAFVRWDCCQLRQSDVKQMLEDLEKVVYWLSEPLHWHVPTDERPKESKYRVWRPAVDELQLAAMSLMMSGV</sequence>
<dbReference type="PANTHER" id="PTHR43201">
    <property type="entry name" value="ACYL-COA SYNTHETASE"/>
    <property type="match status" value="1"/>
</dbReference>
<evidence type="ECO:0000313" key="9">
    <source>
        <dbReference type="Proteomes" id="UP000282582"/>
    </source>
</evidence>
<dbReference type="OrthoDB" id="10253869at2759"/>
<proteinExistence type="inferred from homology"/>
<dbReference type="EMBL" id="QWIK01000826">
    <property type="protein sequence ID" value="RMY00560.1"/>
    <property type="molecule type" value="Genomic_DNA"/>
</dbReference>
<dbReference type="GO" id="GO:0006631">
    <property type="term" value="P:fatty acid metabolic process"/>
    <property type="evidence" value="ECO:0007669"/>
    <property type="project" value="TreeGrafter"/>
</dbReference>
<accession>A0A3M6YC02</accession>
<dbReference type="GO" id="GO:0031177">
    <property type="term" value="F:phosphopantetheine binding"/>
    <property type="evidence" value="ECO:0007669"/>
    <property type="project" value="InterPro"/>
</dbReference>
<dbReference type="InterPro" id="IPR020845">
    <property type="entry name" value="AMP-binding_CS"/>
</dbReference>
<dbReference type="VEuPathDB" id="FungiDB:BTJ68_08286"/>
<dbReference type="InterPro" id="IPR045851">
    <property type="entry name" value="AMP-bd_C_sf"/>
</dbReference>
<feature type="domain" description="Carrier" evidence="5">
    <location>
        <begin position="588"/>
        <end position="664"/>
    </location>
</feature>
<dbReference type="Gene3D" id="3.30.559.30">
    <property type="entry name" value="Nonribosomal peptide synthetase, condensation domain"/>
    <property type="match status" value="1"/>
</dbReference>
<dbReference type="Gene3D" id="1.10.1200.10">
    <property type="entry name" value="ACP-like"/>
    <property type="match status" value="1"/>
</dbReference>
<dbReference type="Gene3D" id="3.30.300.30">
    <property type="match status" value="1"/>
</dbReference>
<dbReference type="SUPFAM" id="SSF47336">
    <property type="entry name" value="ACP-like"/>
    <property type="match status" value="1"/>
</dbReference>
<keyword evidence="3" id="KW-0597">Phosphoprotein</keyword>
<dbReference type="Pfam" id="PF00550">
    <property type="entry name" value="PP-binding"/>
    <property type="match status" value="1"/>
</dbReference>